<evidence type="ECO:0000256" key="3">
    <source>
        <dbReference type="SAM" id="SignalP"/>
    </source>
</evidence>
<dbReference type="PROSITE" id="PS51318">
    <property type="entry name" value="TAT"/>
    <property type="match status" value="1"/>
</dbReference>
<feature type="transmembrane region" description="Helical" evidence="2">
    <location>
        <begin position="852"/>
        <end position="872"/>
    </location>
</feature>
<evidence type="ECO:0000313" key="5">
    <source>
        <dbReference type="Proteomes" id="UP000244729"/>
    </source>
</evidence>
<dbReference type="KEGG" id="agm:DCE93_06910"/>
<feature type="region of interest" description="Disordered" evidence="1">
    <location>
        <begin position="799"/>
        <end position="836"/>
    </location>
</feature>
<dbReference type="EMBL" id="CP028913">
    <property type="protein sequence ID" value="AWB95421.1"/>
    <property type="molecule type" value="Genomic_DNA"/>
</dbReference>
<evidence type="ECO:0000256" key="2">
    <source>
        <dbReference type="SAM" id="Phobius"/>
    </source>
</evidence>
<keyword evidence="5" id="KW-1185">Reference proteome</keyword>
<feature type="compositionally biased region" description="Low complexity" evidence="1">
    <location>
        <begin position="805"/>
        <end position="836"/>
    </location>
</feature>
<gene>
    <name evidence="4" type="ORF">DCE93_06910</name>
</gene>
<dbReference type="OrthoDB" id="5107506at2"/>
<accession>A0A2S0WVT9</accession>
<keyword evidence="2" id="KW-1133">Transmembrane helix</keyword>
<reference evidence="4 5" key="1">
    <citation type="submission" date="2018-04" db="EMBL/GenBank/DDBJ databases">
        <authorList>
            <person name="Li J."/>
        </authorList>
    </citation>
    <scope>NUCLEOTIDE SEQUENCE [LARGE SCALE GENOMIC DNA]</scope>
    <source>
        <strain evidence="5">30A</strain>
    </source>
</reference>
<keyword evidence="2" id="KW-0472">Membrane</keyword>
<dbReference type="RefSeq" id="WP_108595236.1">
    <property type="nucleotide sequence ID" value="NZ_CP028913.1"/>
</dbReference>
<sequence length="878" mass="91118">MTRTPPPGYAARARLLRWASLALVAASTVGLMALTPPTTAHAETDDSAVTVKWAGGNDPSLQRFQVDHARLLSDGNGNDAGSGHWNDFKDLEVSVAKTRGLGDEAVTITATGMAGTFQAYPASGSANNYLQVFQCWGPDPLAPDFAETCQFGAWDGQAGNVKASEAMYQVVGLGASSRGAFSAHGETLFRSVTGEVNVPSGVNGNLNGLATFFDASTSNELPFVRIGSNKTASTEFEVQSAAAQPYLGCGSERLAGSRCWLVVVPRGTHSGELAPGGELACMGSGYGGKPHGQATLMQLGSPLGSDCSYWHDRIVVPLDFADPSGQCASGSAEVRVVGSELLAGAMSSWQQGLCSTESTVYSLTTNSGDLSRSQLLTNQVGVSVVSNPLTPATIGTVDPALLEGADIAYAPVANTGLVIAYVAGSADGATEITDLKLTPRLLAKALTQSFKSDVPQPYATGPQPQIDEYWPHRAQELQSDPEWLALNNLPPGRLNSVYSGAFVVVGPQGDDAIELLWRYVLSDADAVAFLKGGPDPWGNTINPYYLPSTHPNARGGGLEFDLTSDPIDRFLKADQTLAPASKEEAEEKYNGRQLDSITMQPYSGSLDANARRIFRSDTRVTNDWDPNKENSAGEKGAWVTAAPQMAKNGQFVLGPADAASADRFGLDTMQLALPLSRETTRDDFATARTFVAPTDATMQAAGAAMAANPDTGVAQLDFTTLSGDAYPLTTTLYAAVNLSSKRLDAAAREHFAGFLDYSAGPGNVRGAAPGELPDGYVPLTEAQIARTAAVAELLRNPPAAGGSGATTTVQVPAPPASVSTATGAAPTTAMSTSSSPAAGAERTAAFGVPAQAVLGGTLVAGLAGALVSPFLLRRRTGG</sequence>
<proteinExistence type="predicted"/>
<feature type="signal peptide" evidence="3">
    <location>
        <begin position="1"/>
        <end position="42"/>
    </location>
</feature>
<evidence type="ECO:0008006" key="6">
    <source>
        <dbReference type="Google" id="ProtNLM"/>
    </source>
</evidence>
<keyword evidence="2" id="KW-0812">Transmembrane</keyword>
<evidence type="ECO:0000313" key="4">
    <source>
        <dbReference type="EMBL" id="AWB95421.1"/>
    </source>
</evidence>
<evidence type="ECO:0000256" key="1">
    <source>
        <dbReference type="SAM" id="MobiDB-lite"/>
    </source>
</evidence>
<dbReference type="InterPro" id="IPR006311">
    <property type="entry name" value="TAT_signal"/>
</dbReference>
<name>A0A2S0WVT9_9MICO</name>
<feature type="chain" id="PRO_5015602071" description="PBP domain-containing protein" evidence="3">
    <location>
        <begin position="43"/>
        <end position="878"/>
    </location>
</feature>
<organism evidence="4 5">
    <name type="scientific">Agromyces badenianii</name>
    <dbReference type="NCBI Taxonomy" id="2080742"/>
    <lineage>
        <taxon>Bacteria</taxon>
        <taxon>Bacillati</taxon>
        <taxon>Actinomycetota</taxon>
        <taxon>Actinomycetes</taxon>
        <taxon>Micrococcales</taxon>
        <taxon>Microbacteriaceae</taxon>
        <taxon>Agromyces</taxon>
    </lineage>
</organism>
<dbReference type="AlphaFoldDB" id="A0A2S0WVT9"/>
<protein>
    <recommendedName>
        <fullName evidence="6">PBP domain-containing protein</fullName>
    </recommendedName>
</protein>
<keyword evidence="3" id="KW-0732">Signal</keyword>
<dbReference type="Proteomes" id="UP000244729">
    <property type="component" value="Chromosome"/>
</dbReference>